<name>A0A554NDF2_9EURY</name>
<keyword evidence="3" id="KW-1185">Reference proteome</keyword>
<comment type="caution">
    <text evidence="2">The sequence shown here is derived from an EMBL/GenBank/DDBJ whole genome shotgun (WGS) entry which is preliminary data.</text>
</comment>
<feature type="region of interest" description="Disordered" evidence="1">
    <location>
        <begin position="318"/>
        <end position="342"/>
    </location>
</feature>
<dbReference type="RefSeq" id="WP_144261186.1">
    <property type="nucleotide sequence ID" value="NZ_QMDX01000002.1"/>
</dbReference>
<accession>A0A554NDF2</accession>
<proteinExistence type="predicted"/>
<evidence type="ECO:0000256" key="1">
    <source>
        <dbReference type="SAM" id="MobiDB-lite"/>
    </source>
</evidence>
<dbReference type="InParanoid" id="A0A554NDF2"/>
<reference evidence="2 3" key="1">
    <citation type="submission" date="2018-06" db="EMBL/GenBank/DDBJ databases">
        <title>Natronomonas sp. F16-60 a new haloarchaeon isolated from a solar saltern of Isla Cristina, Huelva, Spain.</title>
        <authorList>
            <person name="Duran-Viseras A."/>
            <person name="Sanchez-Porro C."/>
            <person name="Ventosa A."/>
        </authorList>
    </citation>
    <scope>NUCLEOTIDE SEQUENCE [LARGE SCALE GENOMIC DNA]</scope>
    <source>
        <strain evidence="2 3">F16-60</strain>
    </source>
</reference>
<evidence type="ECO:0000313" key="3">
    <source>
        <dbReference type="Proteomes" id="UP000319894"/>
    </source>
</evidence>
<dbReference type="Proteomes" id="UP000319894">
    <property type="component" value="Unassembled WGS sequence"/>
</dbReference>
<dbReference type="AlphaFoldDB" id="A0A554NDF2"/>
<dbReference type="OrthoDB" id="269729at2157"/>
<protein>
    <recommendedName>
        <fullName evidence="4">CHAT domain-containing protein</fullName>
    </recommendedName>
</protein>
<evidence type="ECO:0000313" key="2">
    <source>
        <dbReference type="EMBL" id="TSD15345.1"/>
    </source>
</evidence>
<gene>
    <name evidence="2" type="ORF">DP107_05745</name>
</gene>
<sequence>MVGPDGERPPRDRLSLAPDEVLVAGDGALETVVRFETPAHVDPPALADGGGGATRAATGPGGTTVAFEGTAPVAVGFRERAPDPPTVTVPATPTGVATAITHASAALGTLGPERSHPSRRSHPPLVAFGDRDVPAAVARATPETGIELRLPADLSTCSLAAPLAFYLGATVRAEDRSAPVLRVPATGLRRVFPAADAAFADAVSGLLRRVFLLDCLTRDRPGERLAGREVLDRLGLDAARLRSLSPAERLTAHLAAPLDRLDDLPDWPLATYVDGGIRTARCLPHLLDRLSLIHPAAASAIDGDSLLCRALDEFYRGPSPDGDEDGVGRTVRPAPDPSSMRRTEDVVTADRLMPELRDARVHGWLADGTPVEAFTSTPEAYRNRLAAPERDATLDIAVVCNDPEMSDERAVADIYREGAAGLPVDVTVTGSLARGELADLLATPHDFVHYIGHCEGDGLQCRDGFLDVADVDTVRARTFFLNACGSYQQGKRLVSAGSVAGAVTLTTVLNRQAVTVGTAFARLLIHGAGFERALSLARQEILMGSDYAVVGDGTDALAPARDATVLHVTPVADGYEVATELLSGGDPGRSYASPVTGEDRLDGRVSPVTVGRGTLRDLLADRTVPVVYDGRLRRSTDLAATLRPDPDSGD</sequence>
<organism evidence="2 3">
    <name type="scientific">Haloglomus irregulare</name>
    <dbReference type="NCBI Taxonomy" id="2234134"/>
    <lineage>
        <taxon>Archaea</taxon>
        <taxon>Methanobacteriati</taxon>
        <taxon>Methanobacteriota</taxon>
        <taxon>Stenosarchaea group</taxon>
        <taxon>Halobacteria</taxon>
        <taxon>Halobacteriales</taxon>
        <taxon>Natronomonadaceae</taxon>
        <taxon>Haloglomus</taxon>
    </lineage>
</organism>
<evidence type="ECO:0008006" key="4">
    <source>
        <dbReference type="Google" id="ProtNLM"/>
    </source>
</evidence>
<dbReference type="EMBL" id="QMDX01000002">
    <property type="protein sequence ID" value="TSD15345.1"/>
    <property type="molecule type" value="Genomic_DNA"/>
</dbReference>